<proteinExistence type="predicted"/>
<accession>A0A919CU93</accession>
<keyword evidence="2" id="KW-1185">Reference proteome</keyword>
<reference evidence="1" key="1">
    <citation type="journal article" date="2014" name="Int. J. Syst. Evol. Microbiol.">
        <title>Complete genome sequence of Corynebacterium casei LMG S-19264T (=DSM 44701T), isolated from a smear-ripened cheese.</title>
        <authorList>
            <consortium name="US DOE Joint Genome Institute (JGI-PGF)"/>
            <person name="Walter F."/>
            <person name="Albersmeier A."/>
            <person name="Kalinowski J."/>
            <person name="Ruckert C."/>
        </authorList>
    </citation>
    <scope>NUCLEOTIDE SEQUENCE</scope>
    <source>
        <strain evidence="1">JCM 4654</strain>
    </source>
</reference>
<dbReference type="AlphaFoldDB" id="A0A919CU93"/>
<dbReference type="EMBL" id="BMVF01000004">
    <property type="protein sequence ID" value="GHD87065.1"/>
    <property type="molecule type" value="Genomic_DNA"/>
</dbReference>
<protein>
    <submittedName>
        <fullName evidence="1">Uncharacterized protein</fullName>
    </submittedName>
</protein>
<organism evidence="1 2">
    <name type="scientific">Streptomyces naganishii JCM 4654</name>
    <dbReference type="NCBI Taxonomy" id="1306179"/>
    <lineage>
        <taxon>Bacteria</taxon>
        <taxon>Bacillati</taxon>
        <taxon>Actinomycetota</taxon>
        <taxon>Actinomycetes</taxon>
        <taxon>Kitasatosporales</taxon>
        <taxon>Streptomycetaceae</taxon>
        <taxon>Streptomyces</taxon>
    </lineage>
</organism>
<comment type="caution">
    <text evidence="1">The sequence shown here is derived from an EMBL/GenBank/DDBJ whole genome shotgun (WGS) entry which is preliminary data.</text>
</comment>
<reference evidence="1" key="2">
    <citation type="submission" date="2020-09" db="EMBL/GenBank/DDBJ databases">
        <authorList>
            <person name="Sun Q."/>
            <person name="Ohkuma M."/>
        </authorList>
    </citation>
    <scope>NUCLEOTIDE SEQUENCE</scope>
    <source>
        <strain evidence="1">JCM 4654</strain>
    </source>
</reference>
<gene>
    <name evidence="1" type="ORF">GCM10010508_17390</name>
</gene>
<name>A0A919CU93_9ACTN</name>
<evidence type="ECO:0000313" key="1">
    <source>
        <dbReference type="EMBL" id="GHD87065.1"/>
    </source>
</evidence>
<evidence type="ECO:0000313" key="2">
    <source>
        <dbReference type="Proteomes" id="UP000608955"/>
    </source>
</evidence>
<dbReference type="Proteomes" id="UP000608955">
    <property type="component" value="Unassembled WGS sequence"/>
</dbReference>
<sequence length="62" mass="6638">MAMPTPASLAMARIDGSASADMKTRVATASKWSRLRAASARGARTSARLETERAPFVLRSLM</sequence>